<proteinExistence type="predicted"/>
<gene>
    <name evidence="2" type="ORF">OEW28_10420</name>
</gene>
<feature type="compositionally biased region" description="Gly residues" evidence="1">
    <location>
        <begin position="50"/>
        <end position="78"/>
    </location>
</feature>
<feature type="compositionally biased region" description="Polar residues" evidence="1">
    <location>
        <begin position="95"/>
        <end position="104"/>
    </location>
</feature>
<evidence type="ECO:0000313" key="3">
    <source>
        <dbReference type="Proteomes" id="UP001652542"/>
    </source>
</evidence>
<name>A0ABT2ZD20_9RHOB</name>
<evidence type="ECO:0000256" key="1">
    <source>
        <dbReference type="SAM" id="MobiDB-lite"/>
    </source>
</evidence>
<protein>
    <submittedName>
        <fullName evidence="2">Uncharacterized protein</fullName>
    </submittedName>
</protein>
<evidence type="ECO:0000313" key="2">
    <source>
        <dbReference type="EMBL" id="MCV2869040.1"/>
    </source>
</evidence>
<keyword evidence="3" id="KW-1185">Reference proteome</keyword>
<comment type="caution">
    <text evidence="2">The sequence shown here is derived from an EMBL/GenBank/DDBJ whole genome shotgun (WGS) entry which is preliminary data.</text>
</comment>
<accession>A0ABT2ZD20</accession>
<sequence length="104" mass="10751">MRNREVGTKHVFAGSTRLVSKLVKQPKDIDGDGTPDPIANCAAEPWGWTNGNGLGLGHANGNNGQGNGWCNGNGGGNGNNPLRAAGQVRAKSCKKWSTTLPNGV</sequence>
<dbReference type="Proteomes" id="UP001652542">
    <property type="component" value="Unassembled WGS sequence"/>
</dbReference>
<organism evidence="2 3">
    <name type="scientific">Albidovulum marisflavi</name>
    <dbReference type="NCBI Taxonomy" id="2984159"/>
    <lineage>
        <taxon>Bacteria</taxon>
        <taxon>Pseudomonadati</taxon>
        <taxon>Pseudomonadota</taxon>
        <taxon>Alphaproteobacteria</taxon>
        <taxon>Rhodobacterales</taxon>
        <taxon>Paracoccaceae</taxon>
        <taxon>Albidovulum</taxon>
    </lineage>
</organism>
<feature type="region of interest" description="Disordered" evidence="1">
    <location>
        <begin position="25"/>
        <end position="44"/>
    </location>
</feature>
<dbReference type="RefSeq" id="WP_263734698.1">
    <property type="nucleotide sequence ID" value="NZ_JAOWKY010000002.1"/>
</dbReference>
<reference evidence="2 3" key="1">
    <citation type="submission" date="2022-10" db="EMBL/GenBank/DDBJ databases">
        <title>Defluviimonas sp. nov., isolated from ocean surface water.</title>
        <authorList>
            <person name="He W."/>
            <person name="Wang L."/>
            <person name="Zhang D.-F."/>
        </authorList>
    </citation>
    <scope>NUCLEOTIDE SEQUENCE [LARGE SCALE GENOMIC DNA]</scope>
    <source>
        <strain evidence="2 3">WL0002</strain>
    </source>
</reference>
<dbReference type="EMBL" id="JAOWKY010000002">
    <property type="protein sequence ID" value="MCV2869040.1"/>
    <property type="molecule type" value="Genomic_DNA"/>
</dbReference>
<feature type="region of interest" description="Disordered" evidence="1">
    <location>
        <begin position="50"/>
        <end position="104"/>
    </location>
</feature>